<gene>
    <name evidence="1" type="ORF">CU103_28620</name>
</gene>
<sequence length="104" mass="11862">MWTGTPMIDDEQIRIELMATQFWLRALFMHVATGTPPSSFSVQEYLTELKNSAPQDSGSGLSPADWDTEHLLHYPCYERVGLQIMETLQSLERKLAPFATHGRH</sequence>
<keyword evidence="2" id="KW-1185">Reference proteome</keyword>
<evidence type="ECO:0000313" key="2">
    <source>
        <dbReference type="Proteomes" id="UP000241764"/>
    </source>
</evidence>
<dbReference type="AlphaFoldDB" id="A0A2P7AT11"/>
<comment type="caution">
    <text evidence="1">The sequence shown here is derived from an EMBL/GenBank/DDBJ whole genome shotgun (WGS) entry which is preliminary data.</text>
</comment>
<proteinExistence type="predicted"/>
<reference evidence="2" key="1">
    <citation type="submission" date="2017-11" db="EMBL/GenBank/DDBJ databases">
        <authorList>
            <person name="Kuznetsova I."/>
            <person name="Sazanova A."/>
            <person name="Chirak E."/>
            <person name="Safronova V."/>
            <person name="Willems A."/>
        </authorList>
    </citation>
    <scope>NUCLEOTIDE SEQUENCE [LARGE SCALE GENOMIC DNA]</scope>
    <source>
        <strain evidence="2">CCBAU 03422</strain>
    </source>
</reference>
<name>A0A2P7AT11_9HYPH</name>
<organism evidence="1 2">
    <name type="scientific">Phyllobacterium sophorae</name>
    <dbReference type="NCBI Taxonomy" id="1520277"/>
    <lineage>
        <taxon>Bacteria</taxon>
        <taxon>Pseudomonadati</taxon>
        <taxon>Pseudomonadota</taxon>
        <taxon>Alphaproteobacteria</taxon>
        <taxon>Hyphomicrobiales</taxon>
        <taxon>Phyllobacteriaceae</taxon>
        <taxon>Phyllobacterium</taxon>
    </lineage>
</organism>
<dbReference type="Proteomes" id="UP000241764">
    <property type="component" value="Unassembled WGS sequence"/>
</dbReference>
<evidence type="ECO:0000313" key="1">
    <source>
        <dbReference type="EMBL" id="PSH57327.1"/>
    </source>
</evidence>
<dbReference type="EMBL" id="PGGM01000020">
    <property type="protein sequence ID" value="PSH57327.1"/>
    <property type="molecule type" value="Genomic_DNA"/>
</dbReference>
<protein>
    <submittedName>
        <fullName evidence="1">Uncharacterized protein</fullName>
    </submittedName>
</protein>
<accession>A0A2P7AT11</accession>